<keyword evidence="1" id="KW-0963">Cytoplasm</keyword>
<dbReference type="SUPFAM" id="SSF158221">
    <property type="entry name" value="YnzC-like"/>
    <property type="match status" value="1"/>
</dbReference>
<dbReference type="Gene3D" id="1.10.287.540">
    <property type="entry name" value="Helix hairpin bin"/>
    <property type="match status" value="1"/>
</dbReference>
<dbReference type="Proteomes" id="UP000198238">
    <property type="component" value="Chromosome"/>
</dbReference>
<evidence type="ECO:0000313" key="3">
    <source>
        <dbReference type="Proteomes" id="UP000198238"/>
    </source>
</evidence>
<name>A0A220S2G4_9NEIS</name>
<accession>A0A220S2G4</accession>
<dbReference type="RefSeq" id="WP_089036085.1">
    <property type="nucleotide sequence ID" value="NZ_CP022278.1"/>
</dbReference>
<dbReference type="PANTHER" id="PTHR37300:SF1">
    <property type="entry name" value="UPF0291 PROTEIN YNZC"/>
    <property type="match status" value="1"/>
</dbReference>
<protein>
    <submittedName>
        <fullName evidence="2">DUF896 family protein</fullName>
    </submittedName>
</protein>
<dbReference type="PANTHER" id="PTHR37300">
    <property type="entry name" value="UPF0291 PROTEIN CBO2609/CLC_2481"/>
    <property type="match status" value="1"/>
</dbReference>
<keyword evidence="3" id="KW-1185">Reference proteome</keyword>
<reference evidence="2 3" key="1">
    <citation type="submission" date="2017-06" db="EMBL/GenBank/DDBJ databases">
        <title>Neisseria chenwenguii sp. nov., isolated from the intestinal contents of Tibetan Plateau Pika in Yushu, Qinghai Province, China.</title>
        <authorList>
            <person name="Zhang G."/>
        </authorList>
    </citation>
    <scope>NUCLEOTIDE SEQUENCE [LARGE SCALE GENOMIC DNA]</scope>
    <source>
        <strain evidence="2 3">10023</strain>
    </source>
</reference>
<organism evidence="2 3">
    <name type="scientific">Neisseria chenwenguii</name>
    <dbReference type="NCBI Taxonomy" id="1853278"/>
    <lineage>
        <taxon>Bacteria</taxon>
        <taxon>Pseudomonadati</taxon>
        <taxon>Pseudomonadota</taxon>
        <taxon>Betaproteobacteria</taxon>
        <taxon>Neisseriales</taxon>
        <taxon>Neisseriaceae</taxon>
        <taxon>Neisseria</taxon>
    </lineage>
</organism>
<evidence type="ECO:0000313" key="2">
    <source>
        <dbReference type="EMBL" id="ASK27375.1"/>
    </source>
</evidence>
<dbReference type="AlphaFoldDB" id="A0A220S2G4"/>
<gene>
    <name evidence="2" type="ORF">BG910_06145</name>
</gene>
<dbReference type="InterPro" id="IPR009242">
    <property type="entry name" value="DUF896"/>
</dbReference>
<dbReference type="HAMAP" id="MF_01103">
    <property type="entry name" value="UPF0291"/>
    <property type="match status" value="1"/>
</dbReference>
<sequence length="76" mass="8134">MRIPELNRINELAALAKTRVLSAEETAERAALRQAYVNAVTGQLKNILSVTTVIDSEGNDVTPAALRKAQAEGMAV</sequence>
<dbReference type="OrthoDB" id="390105at2"/>
<dbReference type="Pfam" id="PF05979">
    <property type="entry name" value="DUF896"/>
    <property type="match status" value="1"/>
</dbReference>
<dbReference type="EMBL" id="CP022278">
    <property type="protein sequence ID" value="ASK27375.1"/>
    <property type="molecule type" value="Genomic_DNA"/>
</dbReference>
<proteinExistence type="inferred from homology"/>
<dbReference type="KEGG" id="nei:BG910_06145"/>
<evidence type="ECO:0000256" key="1">
    <source>
        <dbReference type="ARBA" id="ARBA00022490"/>
    </source>
</evidence>